<evidence type="ECO:0000313" key="1">
    <source>
        <dbReference type="EMBL" id="GBM95081.1"/>
    </source>
</evidence>
<organism evidence="1 2">
    <name type="scientific">Araneus ventricosus</name>
    <name type="common">Orbweaver spider</name>
    <name type="synonym">Epeira ventricosa</name>
    <dbReference type="NCBI Taxonomy" id="182803"/>
    <lineage>
        <taxon>Eukaryota</taxon>
        <taxon>Metazoa</taxon>
        <taxon>Ecdysozoa</taxon>
        <taxon>Arthropoda</taxon>
        <taxon>Chelicerata</taxon>
        <taxon>Arachnida</taxon>
        <taxon>Araneae</taxon>
        <taxon>Araneomorphae</taxon>
        <taxon>Entelegynae</taxon>
        <taxon>Araneoidea</taxon>
        <taxon>Araneidae</taxon>
        <taxon>Araneus</taxon>
    </lineage>
</organism>
<gene>
    <name evidence="1" type="ORF">AVEN_111037_1</name>
</gene>
<proteinExistence type="predicted"/>
<keyword evidence="2" id="KW-1185">Reference proteome</keyword>
<name>A0A4Y2JXR2_ARAVE</name>
<protein>
    <submittedName>
        <fullName evidence="1">Uncharacterized protein</fullName>
    </submittedName>
</protein>
<accession>A0A4Y2JXR2</accession>
<dbReference type="EMBL" id="BGPR01004027">
    <property type="protein sequence ID" value="GBM95081.1"/>
    <property type="molecule type" value="Genomic_DNA"/>
</dbReference>
<reference evidence="1 2" key="1">
    <citation type="journal article" date="2019" name="Sci. Rep.">
        <title>Orb-weaving spider Araneus ventricosus genome elucidates the spidroin gene catalogue.</title>
        <authorList>
            <person name="Kono N."/>
            <person name="Nakamura H."/>
            <person name="Ohtoshi R."/>
            <person name="Moran D.A.P."/>
            <person name="Shinohara A."/>
            <person name="Yoshida Y."/>
            <person name="Fujiwara M."/>
            <person name="Mori M."/>
            <person name="Tomita M."/>
            <person name="Arakawa K."/>
        </authorList>
    </citation>
    <scope>NUCLEOTIDE SEQUENCE [LARGE SCALE GENOMIC DNA]</scope>
</reference>
<comment type="caution">
    <text evidence="1">The sequence shown here is derived from an EMBL/GenBank/DDBJ whole genome shotgun (WGS) entry which is preliminary data.</text>
</comment>
<evidence type="ECO:0000313" key="2">
    <source>
        <dbReference type="Proteomes" id="UP000499080"/>
    </source>
</evidence>
<dbReference type="AlphaFoldDB" id="A0A4Y2JXR2"/>
<dbReference type="Proteomes" id="UP000499080">
    <property type="component" value="Unassembled WGS sequence"/>
</dbReference>
<sequence>MRGEPLWTPAGQFKLSCRHVNMAGRIDAPSKCELRSVILFLQAAGWFVKGDQCSCSLSDFTTTAMRHSDFWSCPHSWQRPPSQCCCNPAASCAI</sequence>